<comment type="caution">
    <text evidence="3">The sequence shown here is derived from an EMBL/GenBank/DDBJ whole genome shotgun (WGS) entry which is preliminary data.</text>
</comment>
<feature type="transmembrane region" description="Helical" evidence="2">
    <location>
        <begin position="6"/>
        <end position="24"/>
    </location>
</feature>
<evidence type="ECO:0000256" key="1">
    <source>
        <dbReference type="SAM" id="MobiDB-lite"/>
    </source>
</evidence>
<protein>
    <submittedName>
        <fullName evidence="3">Uncharacterized protein</fullName>
    </submittedName>
</protein>
<reference evidence="3 4" key="1">
    <citation type="submission" date="2008-04" db="EMBL/GenBank/DDBJ databases">
        <title>Draft genome sequence of Bacteroides intestinalis (DSM 17393).</title>
        <authorList>
            <person name="Sudarsanam P."/>
            <person name="Ley R."/>
            <person name="Guruge J."/>
            <person name="Turnbaugh P.J."/>
            <person name="Mahowald M."/>
            <person name="Liep D."/>
            <person name="Gordon J."/>
        </authorList>
    </citation>
    <scope>NUCLEOTIDE SEQUENCE [LARGE SCALE GENOMIC DNA]</scope>
    <source>
        <strain evidence="3 4">DSM 17393</strain>
    </source>
</reference>
<feature type="compositionally biased region" description="Basic and acidic residues" evidence="1">
    <location>
        <begin position="68"/>
        <end position="82"/>
    </location>
</feature>
<dbReference type="STRING" id="471870.BACINT_01063"/>
<accession>B3C999</accession>
<name>B3C999_9BACE</name>
<sequence length="149" mass="16496">MSMDDILQFLLIAGIIVIGIVKQFKKEAKKNADNSPAMPMPDTDFDDDALPIPESWGKTYGGYIPEGPRPEPKPVSTAKEEYQFSSSKHIFGGDPANTSPKPITAPPKQKISPPPSVQQKPETDSEYAIHSAEEARKAIIWSEILQRKY</sequence>
<keyword evidence="2" id="KW-1133">Transmembrane helix</keyword>
<evidence type="ECO:0000256" key="2">
    <source>
        <dbReference type="SAM" id="Phobius"/>
    </source>
</evidence>
<dbReference type="AlphaFoldDB" id="B3C999"/>
<evidence type="ECO:0000313" key="4">
    <source>
        <dbReference type="Proteomes" id="UP000004596"/>
    </source>
</evidence>
<gene>
    <name evidence="3" type="ORF">BACINT_01063</name>
</gene>
<feature type="region of interest" description="Disordered" evidence="1">
    <location>
        <begin position="30"/>
        <end position="126"/>
    </location>
</feature>
<dbReference type="EMBL" id="ABJL02000007">
    <property type="protein sequence ID" value="EDV05978.1"/>
    <property type="molecule type" value="Genomic_DNA"/>
</dbReference>
<dbReference type="Proteomes" id="UP000004596">
    <property type="component" value="Unassembled WGS sequence"/>
</dbReference>
<proteinExistence type="predicted"/>
<reference evidence="3 4" key="2">
    <citation type="submission" date="2008-04" db="EMBL/GenBank/DDBJ databases">
        <authorList>
            <person name="Fulton L."/>
            <person name="Clifton S."/>
            <person name="Fulton B."/>
            <person name="Xu J."/>
            <person name="Minx P."/>
            <person name="Pepin K.H."/>
            <person name="Johnson M."/>
            <person name="Thiruvilangam P."/>
            <person name="Bhonagiri V."/>
            <person name="Nash W.E."/>
            <person name="Mardis E.R."/>
            <person name="Wilson R.K."/>
        </authorList>
    </citation>
    <scope>NUCLEOTIDE SEQUENCE [LARGE SCALE GENOMIC DNA]</scope>
    <source>
        <strain evidence="3 4">DSM 17393</strain>
    </source>
</reference>
<dbReference type="eggNOG" id="ENOG50315FK">
    <property type="taxonomic scope" value="Bacteria"/>
</dbReference>
<keyword evidence="2" id="KW-0812">Transmembrane</keyword>
<organism evidence="3 4">
    <name type="scientific">Bacteroides intestinalis DSM 17393</name>
    <dbReference type="NCBI Taxonomy" id="471870"/>
    <lineage>
        <taxon>Bacteria</taxon>
        <taxon>Pseudomonadati</taxon>
        <taxon>Bacteroidota</taxon>
        <taxon>Bacteroidia</taxon>
        <taxon>Bacteroidales</taxon>
        <taxon>Bacteroidaceae</taxon>
        <taxon>Bacteroides</taxon>
    </lineage>
</organism>
<evidence type="ECO:0000313" key="3">
    <source>
        <dbReference type="EMBL" id="EDV05978.1"/>
    </source>
</evidence>
<keyword evidence="2" id="KW-0472">Membrane</keyword>